<dbReference type="Pfam" id="PF05659">
    <property type="entry name" value="RPW8"/>
    <property type="match status" value="1"/>
</dbReference>
<dbReference type="SUPFAM" id="SSF49562">
    <property type="entry name" value="C2 domain (Calcium/lipid-binding domain, CaLB)"/>
    <property type="match status" value="1"/>
</dbReference>
<evidence type="ECO:0000259" key="7">
    <source>
        <dbReference type="PROSITE" id="PS51153"/>
    </source>
</evidence>
<dbReference type="Pfam" id="PF00168">
    <property type="entry name" value="C2"/>
    <property type="match status" value="1"/>
</dbReference>
<dbReference type="PANTHER" id="PTHR47038">
    <property type="entry name" value="BAG-ASSOCIATED GRAM PROTEIN 1"/>
    <property type="match status" value="1"/>
</dbReference>
<feature type="domain" description="C2" evidence="6">
    <location>
        <begin position="187"/>
        <end position="303"/>
    </location>
</feature>
<dbReference type="SMART" id="SM00239">
    <property type="entry name" value="C2"/>
    <property type="match status" value="1"/>
</dbReference>
<comment type="subcellular location">
    <subcellularLocation>
        <location evidence="1">Membrane</location>
        <topology evidence="1">Single-pass membrane protein</topology>
    </subcellularLocation>
</comment>
<dbReference type="GO" id="GO:0016020">
    <property type="term" value="C:membrane"/>
    <property type="evidence" value="ECO:0007669"/>
    <property type="project" value="UniProtKB-SubCell"/>
</dbReference>
<evidence type="ECO:0000256" key="2">
    <source>
        <dbReference type="ARBA" id="ARBA00022692"/>
    </source>
</evidence>
<comment type="caution">
    <text evidence="9">The sequence shown here is derived from an EMBL/GenBank/DDBJ whole genome shotgun (WGS) entry which is preliminary data.</text>
</comment>
<dbReference type="InterPro" id="IPR008808">
    <property type="entry name" value="Powdery_mildew-R_dom"/>
</dbReference>
<feature type="transmembrane region" description="Helical" evidence="5">
    <location>
        <begin position="731"/>
        <end position="751"/>
    </location>
</feature>
<gene>
    <name evidence="9" type="ORF">Ahy_A10g049599</name>
</gene>
<evidence type="ECO:0000256" key="1">
    <source>
        <dbReference type="ARBA" id="ARBA00004167"/>
    </source>
</evidence>
<evidence type="ECO:0000256" key="5">
    <source>
        <dbReference type="SAM" id="Phobius"/>
    </source>
</evidence>
<feature type="domain" description="RPW8" evidence="7">
    <location>
        <begin position="1"/>
        <end position="151"/>
    </location>
</feature>
<dbReference type="EMBL" id="SDMP01000010">
    <property type="protein sequence ID" value="RYR34630.1"/>
    <property type="molecule type" value="Genomic_DNA"/>
</dbReference>
<dbReference type="CDD" id="cd00030">
    <property type="entry name" value="C2"/>
    <property type="match status" value="1"/>
</dbReference>
<name>A0A445B7J3_ARAHY</name>
<dbReference type="InterPro" id="IPR031968">
    <property type="entry name" value="VASt"/>
</dbReference>
<dbReference type="InterPro" id="IPR004182">
    <property type="entry name" value="GRAM"/>
</dbReference>
<dbReference type="InterPro" id="IPR035892">
    <property type="entry name" value="C2_domain_sf"/>
</dbReference>
<dbReference type="Pfam" id="PF02893">
    <property type="entry name" value="GRAM"/>
    <property type="match status" value="1"/>
</dbReference>
<organism evidence="9 10">
    <name type="scientific">Arachis hypogaea</name>
    <name type="common">Peanut</name>
    <dbReference type="NCBI Taxonomy" id="3818"/>
    <lineage>
        <taxon>Eukaryota</taxon>
        <taxon>Viridiplantae</taxon>
        <taxon>Streptophyta</taxon>
        <taxon>Embryophyta</taxon>
        <taxon>Tracheophyta</taxon>
        <taxon>Spermatophyta</taxon>
        <taxon>Magnoliopsida</taxon>
        <taxon>eudicotyledons</taxon>
        <taxon>Gunneridae</taxon>
        <taxon>Pentapetalae</taxon>
        <taxon>rosids</taxon>
        <taxon>fabids</taxon>
        <taxon>Fabales</taxon>
        <taxon>Fabaceae</taxon>
        <taxon>Papilionoideae</taxon>
        <taxon>50 kb inversion clade</taxon>
        <taxon>dalbergioids sensu lato</taxon>
        <taxon>Dalbergieae</taxon>
        <taxon>Pterocarpus clade</taxon>
        <taxon>Arachis</taxon>
    </lineage>
</organism>
<dbReference type="PANTHER" id="PTHR47038:SF1">
    <property type="entry name" value="BAG-ASSOCIATED GRAM PROTEIN 1"/>
    <property type="match status" value="1"/>
</dbReference>
<dbReference type="Pfam" id="PF16016">
    <property type="entry name" value="VASt"/>
    <property type="match status" value="1"/>
</dbReference>
<evidence type="ECO:0000259" key="8">
    <source>
        <dbReference type="PROSITE" id="PS51778"/>
    </source>
</evidence>
<dbReference type="SMART" id="SM00568">
    <property type="entry name" value="GRAM"/>
    <property type="match status" value="1"/>
</dbReference>
<dbReference type="PROSITE" id="PS51778">
    <property type="entry name" value="VAST"/>
    <property type="match status" value="1"/>
</dbReference>
<dbReference type="InterPro" id="IPR011993">
    <property type="entry name" value="PH-like_dom_sf"/>
</dbReference>
<sequence length="762" mass="86544">MAAALIGGAAVGAVFGELLKAVLEMKEKTIMFKPTLSYLQTTLESLKPLMKEIEQHNNKLCRPKAELESLIRDMEDGTKLVYKCSKIHKLNLPAKIYCQKQLEELERCLSRFFSIDMQAQILRDLKETLIEVRRIKNAIKNLPLTTPTDSSSDLLDINSAEEIVELGICESILTEYTSRTISADQILEEDSQIQVEGDFEANSVYFINLELLAAKNLVGVNFNGTSDPYAIITCGNEGQFSSMVSGSRNPMWGEEFNFYARELPVQMNVTIYDWEKIRKSVVLGSVTVPVESEGQTGALWYLLDGPSGQVCLHIETRKLSANSFRDNTQRRMMPLEKPGPIVVDQKPGPLQIIFDLLPNEVIDHSYSCALVGSLLYHGRMYVSAWHICFHSKVLKELKVVIPFEDIDEIQRIQHAFINPGVEIILRKGSGGHGVPPLRSLDGRLRYKFTLFWNRNDAFKNLQHAAKKNIESELQAHSSSVAAHKILDKATEESMPETRKLKPFIKEEVLVGIYSDVFPSTAEHFLNLLLNDGSQFTSNYHEVRKDNNLEIGQWHYGDEFDGQLREITFRSLCNNPMCPPDTAVTEWQHVVLSPDKKKLVFGIVHQAHDVPFGSFFEVHCKYSLVTTDKSSCTLHIEAGAYFKKWCVMQSKIKSMAHNEYKQAVAVMLDVARSYIDLHNTRDYETDKAFSSKVVARSCIKLHTTRDYDNDKAASTKVMEEECFVPQEGRRSVLSMVVSALYFIFNPFLSYIFKIKGDKVRERE</sequence>
<reference evidence="9 10" key="1">
    <citation type="submission" date="2019-01" db="EMBL/GenBank/DDBJ databases">
        <title>Sequencing of cultivated peanut Arachis hypogaea provides insights into genome evolution and oil improvement.</title>
        <authorList>
            <person name="Chen X."/>
        </authorList>
    </citation>
    <scope>NUCLEOTIDE SEQUENCE [LARGE SCALE GENOMIC DNA]</scope>
    <source>
        <strain evidence="10">cv. Fuhuasheng</strain>
        <tissue evidence="9">Leaves</tissue>
    </source>
</reference>
<dbReference type="PROSITE" id="PS51153">
    <property type="entry name" value="RPW8"/>
    <property type="match status" value="1"/>
</dbReference>
<accession>A0A445B7J3</accession>
<dbReference type="AlphaFoldDB" id="A0A445B7J3"/>
<evidence type="ECO:0000259" key="6">
    <source>
        <dbReference type="PROSITE" id="PS50004"/>
    </source>
</evidence>
<dbReference type="PROSITE" id="PS50004">
    <property type="entry name" value="C2"/>
    <property type="match status" value="1"/>
</dbReference>
<evidence type="ECO:0000313" key="10">
    <source>
        <dbReference type="Proteomes" id="UP000289738"/>
    </source>
</evidence>
<keyword evidence="3 5" id="KW-1133">Transmembrane helix</keyword>
<proteinExistence type="predicted"/>
<dbReference type="Proteomes" id="UP000289738">
    <property type="component" value="Chromosome A10"/>
</dbReference>
<dbReference type="InterPro" id="IPR044655">
    <property type="entry name" value="BAGP1-like"/>
</dbReference>
<keyword evidence="10" id="KW-1185">Reference proteome</keyword>
<protein>
    <recommendedName>
        <fullName evidence="11">C2 domain-containing protein</fullName>
    </recommendedName>
</protein>
<keyword evidence="2 5" id="KW-0812">Transmembrane</keyword>
<evidence type="ECO:0000256" key="4">
    <source>
        <dbReference type="ARBA" id="ARBA00023136"/>
    </source>
</evidence>
<dbReference type="Gene3D" id="2.30.29.30">
    <property type="entry name" value="Pleckstrin-homology domain (PH domain)/Phosphotyrosine-binding domain (PTB)"/>
    <property type="match status" value="1"/>
</dbReference>
<evidence type="ECO:0008006" key="11">
    <source>
        <dbReference type="Google" id="ProtNLM"/>
    </source>
</evidence>
<dbReference type="STRING" id="3818.A0A445B7J3"/>
<evidence type="ECO:0000313" key="9">
    <source>
        <dbReference type="EMBL" id="RYR34630.1"/>
    </source>
</evidence>
<dbReference type="InterPro" id="IPR000008">
    <property type="entry name" value="C2_dom"/>
</dbReference>
<keyword evidence="4 5" id="KW-0472">Membrane</keyword>
<dbReference type="Gene3D" id="2.60.40.150">
    <property type="entry name" value="C2 domain"/>
    <property type="match status" value="1"/>
</dbReference>
<evidence type="ECO:0000256" key="3">
    <source>
        <dbReference type="ARBA" id="ARBA00022989"/>
    </source>
</evidence>
<feature type="domain" description="VASt" evidence="8">
    <location>
        <begin position="508"/>
        <end position="678"/>
    </location>
</feature>